<dbReference type="OrthoDB" id="9811176at2"/>
<dbReference type="RefSeq" id="WP_124936352.1">
    <property type="nucleotide sequence ID" value="NZ_RJVQ01000002.1"/>
</dbReference>
<reference evidence="1 2" key="1">
    <citation type="submission" date="2018-11" db="EMBL/GenBank/DDBJ databases">
        <title>Vibrio LJC006 sp. nov., isolated from seawater during the bloom of the enteromorpha.</title>
        <authorList>
            <person name="Liang J."/>
        </authorList>
    </citation>
    <scope>NUCLEOTIDE SEQUENCE [LARGE SCALE GENOMIC DNA]</scope>
    <source>
        <strain evidence="1 2">LJC006</strain>
    </source>
</reference>
<evidence type="ECO:0000313" key="2">
    <source>
        <dbReference type="Proteomes" id="UP000281112"/>
    </source>
</evidence>
<dbReference type="Proteomes" id="UP000281112">
    <property type="component" value="Unassembled WGS sequence"/>
</dbReference>
<protein>
    <submittedName>
        <fullName evidence="1">Translesion DNA synthesis-associated protein ImuA</fullName>
    </submittedName>
</protein>
<dbReference type="SUPFAM" id="SSF52540">
    <property type="entry name" value="P-loop containing nucleoside triphosphate hydrolases"/>
    <property type="match status" value="1"/>
</dbReference>
<accession>A0A3N9U3S2</accession>
<dbReference type="AlphaFoldDB" id="A0A3N9U3S2"/>
<dbReference type="NCBIfam" id="NF033429">
    <property type="entry name" value="ImuA_translesion"/>
    <property type="match status" value="1"/>
</dbReference>
<organism evidence="1 2">
    <name type="scientific">Vibrio viridaestus</name>
    <dbReference type="NCBI Taxonomy" id="2487322"/>
    <lineage>
        <taxon>Bacteria</taxon>
        <taxon>Pseudomonadati</taxon>
        <taxon>Pseudomonadota</taxon>
        <taxon>Gammaproteobacteria</taxon>
        <taxon>Vibrionales</taxon>
        <taxon>Vibrionaceae</taxon>
        <taxon>Vibrio</taxon>
    </lineage>
</organism>
<gene>
    <name evidence="1" type="primary">imuA</name>
    <name evidence="1" type="ORF">EES38_06505</name>
</gene>
<proteinExistence type="predicted"/>
<dbReference type="InterPro" id="IPR017166">
    <property type="entry name" value="UCP037290"/>
</dbReference>
<comment type="caution">
    <text evidence="1">The sequence shown here is derived from an EMBL/GenBank/DDBJ whole genome shotgun (WGS) entry which is preliminary data.</text>
</comment>
<name>A0A3N9U3S2_9VIBR</name>
<keyword evidence="2" id="KW-1185">Reference proteome</keyword>
<dbReference type="InterPro" id="IPR047610">
    <property type="entry name" value="ImuA_translesion"/>
</dbReference>
<dbReference type="PIRSF" id="PIRSF037290">
    <property type="entry name" value="UCP037290"/>
    <property type="match status" value="1"/>
</dbReference>
<dbReference type="InterPro" id="IPR027417">
    <property type="entry name" value="P-loop_NTPase"/>
</dbReference>
<sequence length="232" mass="26700">MNSLIDDLKQKEWLWQGIHSYEFAHTWPTGFTNFDKMLEGGLPINGTIEVKCTRDGIGELRMWIPMLTQQEEGYEQSRLIVFIQPPGQVHAQFLVTEGIDLRQVLIIQPDNDKQALWAAEQCLKSGACRDVFLWCNTLEVSYARRLEVASHTGSCRNILFRQDKQTQFSLPVSVSLQIKPTKAGLIVQIIKKKGGWDSNPFRLDLSARWPHLTEISHYRDEHIIPFPVRQQG</sequence>
<dbReference type="Gene3D" id="3.40.50.300">
    <property type="entry name" value="P-loop containing nucleotide triphosphate hydrolases"/>
    <property type="match status" value="1"/>
</dbReference>
<dbReference type="EMBL" id="RJVQ01000002">
    <property type="protein sequence ID" value="RQW64232.1"/>
    <property type="molecule type" value="Genomic_DNA"/>
</dbReference>
<evidence type="ECO:0000313" key="1">
    <source>
        <dbReference type="EMBL" id="RQW64232.1"/>
    </source>
</evidence>